<evidence type="ECO:0000256" key="4">
    <source>
        <dbReference type="ARBA" id="ARBA00023235"/>
    </source>
</evidence>
<evidence type="ECO:0000256" key="3">
    <source>
        <dbReference type="ARBA" id="ARBA00023110"/>
    </source>
</evidence>
<dbReference type="InterPro" id="IPR046357">
    <property type="entry name" value="PPIase_dom_sf"/>
</dbReference>
<evidence type="ECO:0000313" key="9">
    <source>
        <dbReference type="EMBL" id="UZD21473.1"/>
    </source>
</evidence>
<dbReference type="EC" id="5.2.1.8" evidence="6"/>
<dbReference type="GO" id="GO:0003755">
    <property type="term" value="F:peptidyl-prolyl cis-trans isomerase activity"/>
    <property type="evidence" value="ECO:0007669"/>
    <property type="project" value="UniProtKB-EC"/>
</dbReference>
<reference evidence="9" key="1">
    <citation type="submission" date="2022-10" db="EMBL/GenBank/DDBJ databases">
        <title>Algoriphagus sp. a novel bacteria isolate from halophytes salicornia europaea.</title>
        <authorList>
            <person name="Peng Y."/>
            <person name="Jiang L."/>
            <person name="Lee J."/>
        </authorList>
    </citation>
    <scope>NUCLEOTIDE SEQUENCE</scope>
    <source>
        <strain evidence="9">TR-M5</strain>
    </source>
</reference>
<proteinExistence type="inferred from homology"/>
<dbReference type="PROSITE" id="PS50059">
    <property type="entry name" value="FKBP_PPIASE"/>
    <property type="match status" value="1"/>
</dbReference>
<keyword evidence="3 5" id="KW-0697">Rotamase</keyword>
<feature type="domain" description="PPIase FKBP-type" evidence="8">
    <location>
        <begin position="78"/>
        <end position="178"/>
    </location>
</feature>
<dbReference type="Gene3D" id="3.10.50.40">
    <property type="match status" value="1"/>
</dbReference>
<evidence type="ECO:0000256" key="5">
    <source>
        <dbReference type="PROSITE-ProRule" id="PRU00277"/>
    </source>
</evidence>
<evidence type="ECO:0000256" key="6">
    <source>
        <dbReference type="RuleBase" id="RU003915"/>
    </source>
</evidence>
<dbReference type="PANTHER" id="PTHR43811:SF19">
    <property type="entry name" value="39 KDA FK506-BINDING NUCLEAR PROTEIN"/>
    <property type="match status" value="1"/>
</dbReference>
<keyword evidence="4 5" id="KW-0413">Isomerase</keyword>
<comment type="catalytic activity">
    <reaction evidence="1 5 6">
        <text>[protein]-peptidylproline (omega=180) = [protein]-peptidylproline (omega=0)</text>
        <dbReference type="Rhea" id="RHEA:16237"/>
        <dbReference type="Rhea" id="RHEA-COMP:10747"/>
        <dbReference type="Rhea" id="RHEA-COMP:10748"/>
        <dbReference type="ChEBI" id="CHEBI:83833"/>
        <dbReference type="ChEBI" id="CHEBI:83834"/>
        <dbReference type="EC" id="5.2.1.8"/>
    </reaction>
</comment>
<evidence type="ECO:0000313" key="10">
    <source>
        <dbReference type="Proteomes" id="UP001163156"/>
    </source>
</evidence>
<evidence type="ECO:0000256" key="2">
    <source>
        <dbReference type="ARBA" id="ARBA00006577"/>
    </source>
</evidence>
<feature type="chain" id="PRO_5046526123" description="Peptidyl-prolyl cis-trans isomerase" evidence="7">
    <location>
        <begin position="23"/>
        <end position="183"/>
    </location>
</feature>
<organism evidence="9 10">
    <name type="scientific">Algoriphagus halophytocola</name>
    <dbReference type="NCBI Taxonomy" id="2991499"/>
    <lineage>
        <taxon>Bacteria</taxon>
        <taxon>Pseudomonadati</taxon>
        <taxon>Bacteroidota</taxon>
        <taxon>Cytophagia</taxon>
        <taxon>Cytophagales</taxon>
        <taxon>Cyclobacteriaceae</taxon>
        <taxon>Algoriphagus</taxon>
    </lineage>
</organism>
<evidence type="ECO:0000256" key="1">
    <source>
        <dbReference type="ARBA" id="ARBA00000971"/>
    </source>
</evidence>
<dbReference type="InterPro" id="IPR001179">
    <property type="entry name" value="PPIase_FKBP_dom"/>
</dbReference>
<comment type="similarity">
    <text evidence="2 6">Belongs to the FKBP-type PPIase family.</text>
</comment>
<evidence type="ECO:0000256" key="7">
    <source>
        <dbReference type="SAM" id="SignalP"/>
    </source>
</evidence>
<evidence type="ECO:0000259" key="8">
    <source>
        <dbReference type="PROSITE" id="PS50059"/>
    </source>
</evidence>
<gene>
    <name evidence="9" type="ORF">OM944_12450</name>
</gene>
<accession>A0ABY6MCP1</accession>
<keyword evidence="10" id="KW-1185">Reference proteome</keyword>
<dbReference type="Pfam" id="PF00254">
    <property type="entry name" value="FKBP_C"/>
    <property type="match status" value="1"/>
</dbReference>
<dbReference type="RefSeq" id="WP_264807945.1">
    <property type="nucleotide sequence ID" value="NZ_CP110226.1"/>
</dbReference>
<dbReference type="SUPFAM" id="SSF54534">
    <property type="entry name" value="FKBP-like"/>
    <property type="match status" value="1"/>
</dbReference>
<dbReference type="PROSITE" id="PS51257">
    <property type="entry name" value="PROKAR_LIPOPROTEIN"/>
    <property type="match status" value="1"/>
</dbReference>
<dbReference type="PANTHER" id="PTHR43811">
    <property type="entry name" value="FKBP-TYPE PEPTIDYL-PROLYL CIS-TRANS ISOMERASE FKPA"/>
    <property type="match status" value="1"/>
</dbReference>
<feature type="signal peptide" evidence="7">
    <location>
        <begin position="1"/>
        <end position="22"/>
    </location>
</feature>
<protein>
    <recommendedName>
        <fullName evidence="6">Peptidyl-prolyl cis-trans isomerase</fullName>
        <ecNumber evidence="6">5.2.1.8</ecNumber>
    </recommendedName>
</protein>
<name>A0ABY6MCP1_9BACT</name>
<keyword evidence="7" id="KW-0732">Signal</keyword>
<dbReference type="EMBL" id="CP110226">
    <property type="protein sequence ID" value="UZD21473.1"/>
    <property type="molecule type" value="Genomic_DNA"/>
</dbReference>
<dbReference type="Proteomes" id="UP001163156">
    <property type="component" value="Chromosome"/>
</dbReference>
<sequence length="183" mass="19756">MKIRVFTILSLLAGSMAMISCIDDEATDEVILANDKASIEEYLANNSIVNVKEVHDENTGLRVIWQEVSESGVGVEAGDTLSVNYVGRLLTNQVFDTSLEDVAVDAGIYSSSRDYEPLVFPIGYNFLISGFEYGAGQMEVGDKATVFIPSLFAYGRQGSGSIPANSPIMFELELISVTPGPVE</sequence>